<evidence type="ECO:0000256" key="3">
    <source>
        <dbReference type="ARBA" id="ARBA00038790"/>
    </source>
</evidence>
<evidence type="ECO:0000256" key="4">
    <source>
        <dbReference type="ARBA" id="ARBA00039404"/>
    </source>
</evidence>
<evidence type="ECO:0000256" key="7">
    <source>
        <dbReference type="RuleBase" id="RU000384"/>
    </source>
</evidence>
<dbReference type="GO" id="GO:0016020">
    <property type="term" value="C:membrane"/>
    <property type="evidence" value="ECO:0007669"/>
    <property type="project" value="TreeGrafter"/>
</dbReference>
<dbReference type="PANTHER" id="PTHR43407:SF1">
    <property type="entry name" value="LENGSIN"/>
    <property type="match status" value="1"/>
</dbReference>
<comment type="subunit">
    <text evidence="3">Dodecamer. Interacts with BFSP2 and VIM.</text>
</comment>
<name>A0A914AH38_PATMI</name>
<dbReference type="Pfam" id="PF00120">
    <property type="entry name" value="Gln-synt_C"/>
    <property type="match status" value="1"/>
</dbReference>
<dbReference type="OrthoDB" id="77835at2759"/>
<reference evidence="9" key="1">
    <citation type="submission" date="2022-11" db="UniProtKB">
        <authorList>
            <consortium name="EnsemblMetazoa"/>
        </authorList>
    </citation>
    <scope>IDENTIFICATION</scope>
</reference>
<organism evidence="9 10">
    <name type="scientific">Patiria miniata</name>
    <name type="common">Bat star</name>
    <name type="synonym">Asterina miniata</name>
    <dbReference type="NCBI Taxonomy" id="46514"/>
    <lineage>
        <taxon>Eukaryota</taxon>
        <taxon>Metazoa</taxon>
        <taxon>Echinodermata</taxon>
        <taxon>Eleutherozoa</taxon>
        <taxon>Asterozoa</taxon>
        <taxon>Asteroidea</taxon>
        <taxon>Valvatacea</taxon>
        <taxon>Valvatida</taxon>
        <taxon>Asterinidae</taxon>
        <taxon>Patiria</taxon>
    </lineage>
</organism>
<dbReference type="RefSeq" id="XP_038063300.1">
    <property type="nucleotide sequence ID" value="XM_038207372.1"/>
</dbReference>
<evidence type="ECO:0000256" key="6">
    <source>
        <dbReference type="PROSITE-ProRule" id="PRU01331"/>
    </source>
</evidence>
<dbReference type="InterPro" id="IPR014746">
    <property type="entry name" value="Gln_synth/guanido_kin_cat_dom"/>
</dbReference>
<dbReference type="PANTHER" id="PTHR43407">
    <property type="entry name" value="GLUTAMINE SYNTHETASE"/>
    <property type="match status" value="1"/>
</dbReference>
<evidence type="ECO:0000256" key="2">
    <source>
        <dbReference type="ARBA" id="ARBA00037583"/>
    </source>
</evidence>
<dbReference type="PROSITE" id="PS51987">
    <property type="entry name" value="GS_CATALYTIC"/>
    <property type="match status" value="1"/>
</dbReference>
<dbReference type="InterPro" id="IPR008146">
    <property type="entry name" value="Gln_synth_cat_dom"/>
</dbReference>
<dbReference type="OMA" id="WMAGILE"/>
<dbReference type="EnsemblMetazoa" id="XM_038207372.1">
    <property type="protein sequence ID" value="XP_038063300.1"/>
    <property type="gene ID" value="LOC119733989"/>
</dbReference>
<sequence>MADFQSFLSVVERLKSVDADLFLFEVCDFFGRPQTVCVSRSKLEEAVEDGVELPVRAVVKENGGISSEFFDKICTLRADPTGAILRHPFHRSMAYVLAEPYIHGGPMTSYSRCVARKQLSRLAELGFTLKSSFRLGFSLKARKDDFERFNREVLIKQFFDFSDRIGKDFEVESLHAGTAADRMDGTYKAVPGIKGADYAQYFKTFIREAAGTFLYDVSFLENPYLLYFRHSLWDANGKKDLTTDPDSPLGLSEAAQHWMAGILEHMPAITRFTFPTTSCWPASEPLAPNNRWHKDSTGSSLRLRVGGEGQTFVETRQGTGRCNPYLLMAAVVAAGIDGIEKKLPLPEAGTDGKEMPSSVDKATEAFKADEVLMAAFVPEKDFLDLMEGTLSYM</sequence>
<evidence type="ECO:0000256" key="1">
    <source>
        <dbReference type="ARBA" id="ARBA00009897"/>
    </source>
</evidence>
<dbReference type="GeneID" id="119733989"/>
<evidence type="ECO:0000259" key="8">
    <source>
        <dbReference type="PROSITE" id="PS51987"/>
    </source>
</evidence>
<accession>A0A914AH38</accession>
<dbReference type="GO" id="GO:0004356">
    <property type="term" value="F:glutamine synthetase activity"/>
    <property type="evidence" value="ECO:0007669"/>
    <property type="project" value="InterPro"/>
</dbReference>
<evidence type="ECO:0000313" key="9">
    <source>
        <dbReference type="EnsemblMetazoa" id="XP_038063300.1"/>
    </source>
</evidence>
<dbReference type="Proteomes" id="UP000887568">
    <property type="component" value="Unplaced"/>
</dbReference>
<dbReference type="GO" id="GO:0005737">
    <property type="term" value="C:cytoplasm"/>
    <property type="evidence" value="ECO:0007669"/>
    <property type="project" value="TreeGrafter"/>
</dbReference>
<keyword evidence="10" id="KW-1185">Reference proteome</keyword>
<evidence type="ECO:0000313" key="10">
    <source>
        <dbReference type="Proteomes" id="UP000887568"/>
    </source>
</evidence>
<feature type="domain" description="GS catalytic" evidence="8">
    <location>
        <begin position="85"/>
        <end position="393"/>
    </location>
</feature>
<comment type="similarity">
    <text evidence="1 6 7">Belongs to the glutamine synthetase family.</text>
</comment>
<evidence type="ECO:0000256" key="5">
    <source>
        <dbReference type="ARBA" id="ARBA00042675"/>
    </source>
</evidence>
<proteinExistence type="inferred from homology"/>
<dbReference type="SMART" id="SM01230">
    <property type="entry name" value="Gln-synt_C"/>
    <property type="match status" value="1"/>
</dbReference>
<dbReference type="SUPFAM" id="SSF55931">
    <property type="entry name" value="Glutamine synthetase/guanido kinase"/>
    <property type="match status" value="1"/>
</dbReference>
<comment type="function">
    <text evidence="2">May act as a component of the cytoskeleton or as a chaperone for the reorganization of intermediate filament proteins during terminal differentiation in the lens. Does not seem to have enzymatic activity.</text>
</comment>
<dbReference type="Gene3D" id="3.30.590.10">
    <property type="entry name" value="Glutamine synthetase/guanido kinase, catalytic domain"/>
    <property type="match status" value="1"/>
</dbReference>
<dbReference type="AlphaFoldDB" id="A0A914AH38"/>
<protein>
    <recommendedName>
        <fullName evidence="4">Lengsin</fullName>
    </recommendedName>
    <alternativeName>
        <fullName evidence="5">Glutamate-ammonia ligase domain-containing protein 1</fullName>
    </alternativeName>
</protein>